<gene>
    <name evidence="1" type="ORF">IBL28_04745</name>
</gene>
<keyword evidence="2" id="KW-1185">Reference proteome</keyword>
<dbReference type="EMBL" id="JACVDC010000008">
    <property type="protein sequence ID" value="MBC9795264.1"/>
    <property type="molecule type" value="Genomic_DNA"/>
</dbReference>
<accession>A0A926Q1Y4</accession>
<name>A0A926Q1Y4_9FLAO</name>
<evidence type="ECO:0000313" key="1">
    <source>
        <dbReference type="EMBL" id="MBC9795264.1"/>
    </source>
</evidence>
<comment type="caution">
    <text evidence="1">The sequence shown here is derived from an EMBL/GenBank/DDBJ whole genome shotgun (WGS) entry which is preliminary data.</text>
</comment>
<protein>
    <submittedName>
        <fullName evidence="1">DUF3347 domain-containing protein</fullName>
    </submittedName>
</protein>
<proteinExistence type="predicted"/>
<evidence type="ECO:0000313" key="2">
    <source>
        <dbReference type="Proteomes" id="UP000653730"/>
    </source>
</evidence>
<organism evidence="1 2">
    <name type="scientific">Sinomicrobium weinanense</name>
    <dbReference type="NCBI Taxonomy" id="2842200"/>
    <lineage>
        <taxon>Bacteria</taxon>
        <taxon>Pseudomonadati</taxon>
        <taxon>Bacteroidota</taxon>
        <taxon>Flavobacteriia</taxon>
        <taxon>Flavobacteriales</taxon>
        <taxon>Flavobacteriaceae</taxon>
        <taxon>Sinomicrobium</taxon>
    </lineage>
</organism>
<reference evidence="1 2" key="1">
    <citation type="submission" date="2020-09" db="EMBL/GenBank/DDBJ databases">
        <title>Sinomicrobium weinanense sp. nov., a halophilic bacteria isolated from saline-alkali soil.</title>
        <authorList>
            <person name="Wu P."/>
            <person name="Ren H."/>
            <person name="Mei Y."/>
            <person name="Liang Y."/>
            <person name="Chen Z."/>
        </authorList>
    </citation>
    <scope>NUCLEOTIDE SEQUENCE [LARGE SCALE GENOMIC DNA]</scope>
    <source>
        <strain evidence="1 2">FJxs</strain>
    </source>
</reference>
<dbReference type="AlphaFoldDB" id="A0A926Q1Y4"/>
<sequence>MYNENEGGKWLSADSEVKNPYFGQKMLSCGKVQKEINK</sequence>
<dbReference type="Proteomes" id="UP000653730">
    <property type="component" value="Unassembled WGS sequence"/>
</dbReference>